<comment type="caution">
    <text evidence="5">The sequence shown here is derived from an EMBL/GenBank/DDBJ whole genome shotgun (WGS) entry which is preliminary data.</text>
</comment>
<dbReference type="GO" id="GO:0010182">
    <property type="term" value="P:sugar mediated signaling pathway"/>
    <property type="evidence" value="ECO:0007669"/>
    <property type="project" value="InterPro"/>
</dbReference>
<keyword evidence="1" id="KW-0479">Metal-binding</keyword>
<dbReference type="SUPFAM" id="SSF57850">
    <property type="entry name" value="RING/U-box"/>
    <property type="match status" value="1"/>
</dbReference>
<keyword evidence="1" id="KW-0863">Zinc-finger</keyword>
<feature type="transmembrane region" description="Helical" evidence="3">
    <location>
        <begin position="42"/>
        <end position="60"/>
    </location>
</feature>
<accession>A0AAW2UNK9</accession>
<evidence type="ECO:0000259" key="4">
    <source>
        <dbReference type="PROSITE" id="PS50089"/>
    </source>
</evidence>
<feature type="transmembrane region" description="Helical" evidence="3">
    <location>
        <begin position="13"/>
        <end position="30"/>
    </location>
</feature>
<dbReference type="SMART" id="SM00184">
    <property type="entry name" value="RING"/>
    <property type="match status" value="1"/>
</dbReference>
<evidence type="ECO:0000256" key="2">
    <source>
        <dbReference type="SAM" id="MobiDB-lite"/>
    </source>
</evidence>
<reference evidence="5" key="1">
    <citation type="submission" date="2020-06" db="EMBL/GenBank/DDBJ databases">
        <authorList>
            <person name="Li T."/>
            <person name="Hu X."/>
            <person name="Zhang T."/>
            <person name="Song X."/>
            <person name="Zhang H."/>
            <person name="Dai N."/>
            <person name="Sheng W."/>
            <person name="Hou X."/>
            <person name="Wei L."/>
        </authorList>
    </citation>
    <scope>NUCLEOTIDE SEQUENCE</scope>
    <source>
        <strain evidence="5">KEN1</strain>
        <tissue evidence="5">Leaf</tissue>
    </source>
</reference>
<keyword evidence="3" id="KW-1133">Transmembrane helix</keyword>
<organism evidence="5">
    <name type="scientific">Sesamum latifolium</name>
    <dbReference type="NCBI Taxonomy" id="2727402"/>
    <lineage>
        <taxon>Eukaryota</taxon>
        <taxon>Viridiplantae</taxon>
        <taxon>Streptophyta</taxon>
        <taxon>Embryophyta</taxon>
        <taxon>Tracheophyta</taxon>
        <taxon>Spermatophyta</taxon>
        <taxon>Magnoliopsida</taxon>
        <taxon>eudicotyledons</taxon>
        <taxon>Gunneridae</taxon>
        <taxon>Pentapetalae</taxon>
        <taxon>asterids</taxon>
        <taxon>lamiids</taxon>
        <taxon>Lamiales</taxon>
        <taxon>Pedaliaceae</taxon>
        <taxon>Sesamum</taxon>
    </lineage>
</organism>
<feature type="region of interest" description="Disordered" evidence="2">
    <location>
        <begin position="326"/>
        <end position="358"/>
    </location>
</feature>
<reference evidence="5" key="2">
    <citation type="journal article" date="2024" name="Plant">
        <title>Genomic evolution and insights into agronomic trait innovations of Sesamum species.</title>
        <authorList>
            <person name="Miao H."/>
            <person name="Wang L."/>
            <person name="Qu L."/>
            <person name="Liu H."/>
            <person name="Sun Y."/>
            <person name="Le M."/>
            <person name="Wang Q."/>
            <person name="Wei S."/>
            <person name="Zheng Y."/>
            <person name="Lin W."/>
            <person name="Duan Y."/>
            <person name="Cao H."/>
            <person name="Xiong S."/>
            <person name="Wang X."/>
            <person name="Wei L."/>
            <person name="Li C."/>
            <person name="Ma Q."/>
            <person name="Ju M."/>
            <person name="Zhao R."/>
            <person name="Li G."/>
            <person name="Mu C."/>
            <person name="Tian Q."/>
            <person name="Mei H."/>
            <person name="Zhang T."/>
            <person name="Gao T."/>
            <person name="Zhang H."/>
        </authorList>
    </citation>
    <scope>NUCLEOTIDE SEQUENCE</scope>
    <source>
        <strain evidence="5">KEN1</strain>
    </source>
</reference>
<name>A0AAW2UNK9_9LAMI</name>
<dbReference type="PANTHER" id="PTHR47179">
    <property type="entry name" value="E3 UBIQUITIN-PROTEIN LIGASE SIS3"/>
    <property type="match status" value="1"/>
</dbReference>
<dbReference type="FunFam" id="3.30.40.10:FF:000281">
    <property type="entry name" value="E3 ubiquitin-protein ligase SIS3"/>
    <property type="match status" value="1"/>
</dbReference>
<dbReference type="InterPro" id="IPR044793">
    <property type="entry name" value="SIS3"/>
</dbReference>
<sequence length="394" mass="44019">MAIKGVDFKWYDGFFLSMLATSIIIVAINWKRYHSCTYPLHIWIVVDYTTVFIFRLLMFVDNGLAAGMGLDLGWQQRYARFLWKDCCPVHSCCHALPLPFSLDYHRCPKTVRSGVSLFGCFLAIVDLCALLASVSERQAHLLRAQQGIPVSEYGVLVDMVRVPDWAIEAAGQEMRGMGQDAAAFQPGLYLTPAQREAVEALIQELPKFRLKAVPTDCSECPICLEEFHVGNELFSPETMQVRGLPCAHNFHVECIDEWLRLNVKCPRCRCSVFPNLDLSALSNIPTDSERSSSTNIVTTTQYVRNQPPSQSYRLRLQGLLRQVRAENVGSGSEADSAETPATRVPPDATNRGPETAEPVQVLVQEPPPLGREPFFVASESLTGFSNLTTWSSRI</sequence>
<evidence type="ECO:0000313" key="5">
    <source>
        <dbReference type="EMBL" id="KAL0417011.1"/>
    </source>
</evidence>
<dbReference type="PROSITE" id="PS50089">
    <property type="entry name" value="ZF_RING_2"/>
    <property type="match status" value="1"/>
</dbReference>
<evidence type="ECO:0000256" key="3">
    <source>
        <dbReference type="SAM" id="Phobius"/>
    </source>
</evidence>
<dbReference type="InterPro" id="IPR001841">
    <property type="entry name" value="Znf_RING"/>
</dbReference>
<dbReference type="GO" id="GO:0004842">
    <property type="term" value="F:ubiquitin-protein transferase activity"/>
    <property type="evidence" value="ECO:0007669"/>
    <property type="project" value="InterPro"/>
</dbReference>
<gene>
    <name evidence="5" type="ORF">Slati_3533000</name>
</gene>
<dbReference type="Pfam" id="PF13639">
    <property type="entry name" value="zf-RING_2"/>
    <property type="match status" value="1"/>
</dbReference>
<proteinExistence type="predicted"/>
<evidence type="ECO:0000256" key="1">
    <source>
        <dbReference type="PROSITE-ProRule" id="PRU00175"/>
    </source>
</evidence>
<dbReference type="InterPro" id="IPR013083">
    <property type="entry name" value="Znf_RING/FYVE/PHD"/>
</dbReference>
<dbReference type="GO" id="GO:0008270">
    <property type="term" value="F:zinc ion binding"/>
    <property type="evidence" value="ECO:0007669"/>
    <property type="project" value="UniProtKB-KW"/>
</dbReference>
<dbReference type="PANTHER" id="PTHR47179:SF1">
    <property type="entry name" value="E3 UBIQUITIN-PROTEIN LIGASE SIS3"/>
    <property type="match status" value="1"/>
</dbReference>
<keyword evidence="3" id="KW-0472">Membrane</keyword>
<keyword evidence="3" id="KW-0812">Transmembrane</keyword>
<keyword evidence="1" id="KW-0862">Zinc</keyword>
<dbReference type="AlphaFoldDB" id="A0AAW2UNK9"/>
<dbReference type="Gene3D" id="3.30.40.10">
    <property type="entry name" value="Zinc/RING finger domain, C3HC4 (zinc finger)"/>
    <property type="match status" value="1"/>
</dbReference>
<feature type="domain" description="RING-type" evidence="4">
    <location>
        <begin position="220"/>
        <end position="269"/>
    </location>
</feature>
<feature type="transmembrane region" description="Helical" evidence="3">
    <location>
        <begin position="115"/>
        <end position="134"/>
    </location>
</feature>
<protein>
    <submittedName>
        <fullName evidence="5">E3 ubiquitin-protein ligase SIS3</fullName>
    </submittedName>
</protein>
<dbReference type="EMBL" id="JACGWN010000012">
    <property type="protein sequence ID" value="KAL0417011.1"/>
    <property type="molecule type" value="Genomic_DNA"/>
</dbReference>